<sequence>MYIDTKFVTFCAACALAIAGPVLVIGPASAAPGPEVPEGCTVDSAVPNQITLTCQPGSGVGQHAFIRCRDIGGLDHSRIGLTIGTSGGSSRAVCAPGESGPVRP</sequence>
<evidence type="ECO:0000256" key="1">
    <source>
        <dbReference type="SAM" id="SignalP"/>
    </source>
</evidence>
<evidence type="ECO:0000313" key="3">
    <source>
        <dbReference type="Proteomes" id="UP000503540"/>
    </source>
</evidence>
<keyword evidence="1" id="KW-0732">Signal</keyword>
<organism evidence="2 3">
    <name type="scientific">Nocardia arthritidis</name>
    <dbReference type="NCBI Taxonomy" id="228602"/>
    <lineage>
        <taxon>Bacteria</taxon>
        <taxon>Bacillati</taxon>
        <taxon>Actinomycetota</taxon>
        <taxon>Actinomycetes</taxon>
        <taxon>Mycobacteriales</taxon>
        <taxon>Nocardiaceae</taxon>
        <taxon>Nocardia</taxon>
    </lineage>
</organism>
<dbReference type="RefSeq" id="WP_167477262.1">
    <property type="nucleotide sequence ID" value="NZ_CP046172.1"/>
</dbReference>
<keyword evidence="3" id="KW-1185">Reference proteome</keyword>
<dbReference type="AlphaFoldDB" id="A0A6G9YP73"/>
<dbReference type="EMBL" id="CP046172">
    <property type="protein sequence ID" value="QIS14930.1"/>
    <property type="molecule type" value="Genomic_DNA"/>
</dbReference>
<accession>A0A6G9YP73</accession>
<feature type="chain" id="PRO_5026106509" description="Secreted protein" evidence="1">
    <location>
        <begin position="31"/>
        <end position="104"/>
    </location>
</feature>
<protein>
    <recommendedName>
        <fullName evidence="4">Secreted protein</fullName>
    </recommendedName>
</protein>
<proteinExistence type="predicted"/>
<dbReference type="Proteomes" id="UP000503540">
    <property type="component" value="Chromosome"/>
</dbReference>
<dbReference type="KEGG" id="nah:F5544_35495"/>
<name>A0A6G9YP73_9NOCA</name>
<evidence type="ECO:0008006" key="4">
    <source>
        <dbReference type="Google" id="ProtNLM"/>
    </source>
</evidence>
<feature type="signal peptide" evidence="1">
    <location>
        <begin position="1"/>
        <end position="30"/>
    </location>
</feature>
<gene>
    <name evidence="2" type="ORF">F5544_35495</name>
</gene>
<evidence type="ECO:0000313" key="2">
    <source>
        <dbReference type="EMBL" id="QIS14930.1"/>
    </source>
</evidence>
<reference evidence="2 3" key="1">
    <citation type="journal article" date="2019" name="ACS Chem. Biol.">
        <title>Identification and Mobilization of a Cryptic Antibiotic Biosynthesis Gene Locus from a Human-Pathogenic Nocardia Isolate.</title>
        <authorList>
            <person name="Herisse M."/>
            <person name="Ishida K."/>
            <person name="Porter J.L."/>
            <person name="Howden B."/>
            <person name="Hertweck C."/>
            <person name="Stinear T.P."/>
            <person name="Pidot S.J."/>
        </authorList>
    </citation>
    <scope>NUCLEOTIDE SEQUENCE [LARGE SCALE GENOMIC DNA]</scope>
    <source>
        <strain evidence="2 3">AUSMDU00012717</strain>
    </source>
</reference>